<dbReference type="Proteomes" id="UP001055105">
    <property type="component" value="Unassembled WGS sequence"/>
</dbReference>
<reference evidence="3" key="2">
    <citation type="submission" date="2023-10" db="EMBL/GenBank/DDBJ databases">
        <title>Genome Sequence of the Bacteria from From Gut Wall in Crohn's Disease.</title>
        <authorList>
            <person name="Rodriguez-Palacios A."/>
        </authorList>
    </citation>
    <scope>NUCLEOTIDE SEQUENCE</scope>
    <source>
        <strain evidence="3">CavFT-hAR58</strain>
    </source>
</reference>
<dbReference type="Proteomes" id="UP001181347">
    <property type="component" value="Unassembled WGS sequence"/>
</dbReference>
<protein>
    <submittedName>
        <fullName evidence="2">Uncharacterized protein</fullName>
    </submittedName>
</protein>
<gene>
    <name evidence="2" type="ORF">CE91St16_06580</name>
    <name evidence="3" type="ORF">RVH17_09395</name>
</gene>
<evidence type="ECO:0000313" key="3">
    <source>
        <dbReference type="EMBL" id="MDU0260324.1"/>
    </source>
</evidence>
<organism evidence="2 4">
    <name type="scientific">Alistipes finegoldii</name>
    <dbReference type="NCBI Taxonomy" id="214856"/>
    <lineage>
        <taxon>Bacteria</taxon>
        <taxon>Pseudomonadati</taxon>
        <taxon>Bacteroidota</taxon>
        <taxon>Bacteroidia</taxon>
        <taxon>Bacteroidales</taxon>
        <taxon>Rikenellaceae</taxon>
        <taxon>Alistipes</taxon>
    </lineage>
</organism>
<accession>A0AA37KLG5</accession>
<evidence type="ECO:0000313" key="2">
    <source>
        <dbReference type="EMBL" id="GKI17750.1"/>
    </source>
</evidence>
<feature type="compositionally biased region" description="Pro residues" evidence="1">
    <location>
        <begin position="46"/>
        <end position="56"/>
    </location>
</feature>
<dbReference type="RefSeq" id="WP_018696641.1">
    <property type="nucleotide sequence ID" value="NZ_AP025581.1"/>
</dbReference>
<evidence type="ECO:0000313" key="4">
    <source>
        <dbReference type="Proteomes" id="UP001055105"/>
    </source>
</evidence>
<name>A0AA37KLG5_9BACT</name>
<sequence length="261" mass="27704">MGNNNTARQTGAKGAPAVSATPTAEVEKRAADAGVVSPDRNTPEETPIPEPAPLSPLPEKDAAPAPASSDAEGVPADDSVIVIAAYPGTKDLLQALWQKAAPGHCTLVFVDDAPFAKQFPALIADASIPDEFVFVPANCAPVAPVDFADLAQLKVYVRKDGSRHYAERLPMLLNKVALVELCGTMQEDADNETLVADYAKEYRRGVRATEVSHDFGNFVTLVLRSNPCENVVIAGLCQRKFIAASAEGWNAVSPLLTKIRS</sequence>
<dbReference type="EMBL" id="BQOL01000001">
    <property type="protein sequence ID" value="GKI17750.1"/>
    <property type="molecule type" value="Genomic_DNA"/>
</dbReference>
<reference evidence="2" key="1">
    <citation type="submission" date="2022-01" db="EMBL/GenBank/DDBJ databases">
        <title>Novel bile acid biosynthetic pathways are enriched in the microbiome of centenarians.</title>
        <authorList>
            <person name="Sato Y."/>
            <person name="Atarashi K."/>
            <person name="Plichta R.D."/>
            <person name="Arai Y."/>
            <person name="Sasajima S."/>
            <person name="Kearney M.S."/>
            <person name="Suda W."/>
            <person name="Takeshita K."/>
            <person name="Sasaki T."/>
            <person name="Okamoto S."/>
            <person name="Skelly N.A."/>
            <person name="Okamura Y."/>
            <person name="Vlamakis H."/>
            <person name="Li Y."/>
            <person name="Tanoue T."/>
            <person name="Takei H."/>
            <person name="Nittono H."/>
            <person name="Narushima S."/>
            <person name="Irie J."/>
            <person name="Itoh H."/>
            <person name="Moriya K."/>
            <person name="Sugiura Y."/>
            <person name="Suematsu M."/>
            <person name="Moritoki N."/>
            <person name="Shibata S."/>
            <person name="Littman R.D."/>
            <person name="Fischbach A.M."/>
            <person name="Uwamino Y."/>
            <person name="Inoue T."/>
            <person name="Honda A."/>
            <person name="Hattori M."/>
            <person name="Murai T."/>
            <person name="Xavier J.R."/>
            <person name="Hirose N."/>
            <person name="Honda K."/>
        </authorList>
    </citation>
    <scope>NUCLEOTIDE SEQUENCE</scope>
    <source>
        <strain evidence="2">CE91-St16</strain>
    </source>
</reference>
<evidence type="ECO:0000256" key="1">
    <source>
        <dbReference type="SAM" id="MobiDB-lite"/>
    </source>
</evidence>
<proteinExistence type="predicted"/>
<comment type="caution">
    <text evidence="2">The sequence shown here is derived from an EMBL/GenBank/DDBJ whole genome shotgun (WGS) entry which is preliminary data.</text>
</comment>
<dbReference type="AlphaFoldDB" id="A0AA37KLG5"/>
<feature type="region of interest" description="Disordered" evidence="1">
    <location>
        <begin position="1"/>
        <end position="73"/>
    </location>
</feature>
<dbReference type="EMBL" id="JAWDES010000005">
    <property type="protein sequence ID" value="MDU0260324.1"/>
    <property type="molecule type" value="Genomic_DNA"/>
</dbReference>